<gene>
    <name evidence="7" type="ORF">SAMN04489751_3400</name>
</gene>
<dbReference type="Proteomes" id="UP000199700">
    <property type="component" value="Chromosome"/>
</dbReference>
<feature type="compositionally biased region" description="Basic and acidic residues" evidence="3">
    <location>
        <begin position="114"/>
        <end position="126"/>
    </location>
</feature>
<keyword evidence="1" id="KW-0378">Hydrolase</keyword>
<keyword evidence="2" id="KW-0479">Metal-binding</keyword>
<dbReference type="AlphaFoldDB" id="A0A1H1WJZ3"/>
<organism evidence="7 8">
    <name type="scientific">Brevibacterium sandarakinum</name>
    <dbReference type="NCBI Taxonomy" id="629680"/>
    <lineage>
        <taxon>Bacteria</taxon>
        <taxon>Bacillati</taxon>
        <taxon>Actinomycetota</taxon>
        <taxon>Actinomycetes</taxon>
        <taxon>Micrococcales</taxon>
        <taxon>Brevibacteriaceae</taxon>
        <taxon>Brevibacterium</taxon>
    </lineage>
</organism>
<reference evidence="7" key="1">
    <citation type="submission" date="2016-10" db="EMBL/GenBank/DDBJ databases">
        <authorList>
            <person name="Varghese N."/>
            <person name="Submissions S."/>
        </authorList>
    </citation>
    <scope>NUCLEOTIDE SEQUENCE [LARGE SCALE GENOMIC DNA]</scope>
    <source>
        <strain evidence="7">DSM 22082</strain>
    </source>
</reference>
<dbReference type="InterPro" id="IPR049730">
    <property type="entry name" value="SNF2/RAD54-like_C"/>
</dbReference>
<accession>A0A1H1WJZ3</accession>
<dbReference type="InterPro" id="IPR014001">
    <property type="entry name" value="Helicase_ATP-bd"/>
</dbReference>
<dbReference type="PROSITE" id="PS50966">
    <property type="entry name" value="ZF_SWIM"/>
    <property type="match status" value="1"/>
</dbReference>
<dbReference type="PROSITE" id="PS51194">
    <property type="entry name" value="HELICASE_CTER"/>
    <property type="match status" value="1"/>
</dbReference>
<dbReference type="SUPFAM" id="SSF52540">
    <property type="entry name" value="P-loop containing nucleoside triphosphate hydrolases"/>
    <property type="match status" value="2"/>
</dbReference>
<dbReference type="EMBL" id="LT629739">
    <property type="protein sequence ID" value="SDS97638.1"/>
    <property type="molecule type" value="Genomic_DNA"/>
</dbReference>
<protein>
    <submittedName>
        <fullName evidence="7">SWIM zinc finger</fullName>
    </submittedName>
</protein>
<dbReference type="Gene3D" id="3.40.50.300">
    <property type="entry name" value="P-loop containing nucleotide triphosphate hydrolases"/>
    <property type="match status" value="1"/>
</dbReference>
<evidence type="ECO:0000259" key="6">
    <source>
        <dbReference type="PROSITE" id="PS51194"/>
    </source>
</evidence>
<keyword evidence="2" id="KW-0863">Zinc-finger</keyword>
<evidence type="ECO:0000259" key="4">
    <source>
        <dbReference type="PROSITE" id="PS50966"/>
    </source>
</evidence>
<proteinExistence type="predicted"/>
<dbReference type="InterPro" id="IPR001650">
    <property type="entry name" value="Helicase_C-like"/>
</dbReference>
<dbReference type="InterPro" id="IPR027417">
    <property type="entry name" value="P-loop_NTPase"/>
</dbReference>
<dbReference type="Pfam" id="PF00271">
    <property type="entry name" value="Helicase_C"/>
    <property type="match status" value="1"/>
</dbReference>
<dbReference type="Pfam" id="PF04434">
    <property type="entry name" value="SWIM"/>
    <property type="match status" value="1"/>
</dbReference>
<evidence type="ECO:0000256" key="3">
    <source>
        <dbReference type="SAM" id="MobiDB-lite"/>
    </source>
</evidence>
<dbReference type="CDD" id="cd18793">
    <property type="entry name" value="SF2_C_SNF"/>
    <property type="match status" value="1"/>
</dbReference>
<dbReference type="Pfam" id="PF00176">
    <property type="entry name" value="SNF2-rel_dom"/>
    <property type="match status" value="1"/>
</dbReference>
<dbReference type="STRING" id="629680.SAMN04489751_3400"/>
<dbReference type="GO" id="GO:0016787">
    <property type="term" value="F:hydrolase activity"/>
    <property type="evidence" value="ECO:0007669"/>
    <property type="project" value="UniProtKB-KW"/>
</dbReference>
<evidence type="ECO:0000256" key="1">
    <source>
        <dbReference type="ARBA" id="ARBA00022801"/>
    </source>
</evidence>
<feature type="region of interest" description="Disordered" evidence="3">
    <location>
        <begin position="110"/>
        <end position="162"/>
    </location>
</feature>
<keyword evidence="2" id="KW-0862">Zinc</keyword>
<dbReference type="OrthoDB" id="9760715at2"/>
<dbReference type="CDD" id="cd18012">
    <property type="entry name" value="DEXQc_arch_SWI2_SNF2"/>
    <property type="match status" value="1"/>
</dbReference>
<dbReference type="PROSITE" id="PS51192">
    <property type="entry name" value="HELICASE_ATP_BIND_1"/>
    <property type="match status" value="1"/>
</dbReference>
<feature type="domain" description="Helicase ATP-binding" evidence="5">
    <location>
        <begin position="701"/>
        <end position="864"/>
    </location>
</feature>
<evidence type="ECO:0000259" key="5">
    <source>
        <dbReference type="PROSITE" id="PS51192"/>
    </source>
</evidence>
<dbReference type="InterPro" id="IPR007527">
    <property type="entry name" value="Znf_SWIM"/>
</dbReference>
<dbReference type="Gene3D" id="3.40.50.10810">
    <property type="entry name" value="Tandem AAA-ATPase domain"/>
    <property type="match status" value="1"/>
</dbReference>
<dbReference type="RefSeq" id="WP_092107431.1">
    <property type="nucleotide sequence ID" value="NZ_LT629739.1"/>
</dbReference>
<feature type="domain" description="SWIM-type" evidence="4">
    <location>
        <begin position="59"/>
        <end position="101"/>
    </location>
</feature>
<dbReference type="GO" id="GO:0008270">
    <property type="term" value="F:zinc ion binding"/>
    <property type="evidence" value="ECO:0007669"/>
    <property type="project" value="UniProtKB-KW"/>
</dbReference>
<evidence type="ECO:0000256" key="2">
    <source>
        <dbReference type="PROSITE-ProRule" id="PRU00325"/>
    </source>
</evidence>
<evidence type="ECO:0000313" key="7">
    <source>
        <dbReference type="EMBL" id="SDS97638.1"/>
    </source>
</evidence>
<evidence type="ECO:0000313" key="8">
    <source>
        <dbReference type="Proteomes" id="UP000199700"/>
    </source>
</evidence>
<dbReference type="GO" id="GO:0005524">
    <property type="term" value="F:ATP binding"/>
    <property type="evidence" value="ECO:0007669"/>
    <property type="project" value="InterPro"/>
</dbReference>
<name>A0A1H1WJZ3_BRESA</name>
<dbReference type="SMART" id="SM00490">
    <property type="entry name" value="HELICc"/>
    <property type="match status" value="1"/>
</dbReference>
<dbReference type="PANTHER" id="PTHR10799">
    <property type="entry name" value="SNF2/RAD54 HELICASE FAMILY"/>
    <property type="match status" value="1"/>
</dbReference>
<dbReference type="SMART" id="SM00487">
    <property type="entry name" value="DEXDc"/>
    <property type="match status" value="1"/>
</dbReference>
<feature type="domain" description="Helicase C-terminal" evidence="6">
    <location>
        <begin position="988"/>
        <end position="1133"/>
    </location>
</feature>
<sequence>MSPVELPYVSAKELQDYFGSTFYERGRSYANKGMVGQASWDPDAMTLRADVSGTAAHDYTSIVRLEQHSPTAKSFTVLSSRCTCPVGGDCKHVVAALMAASIRQVAPFGSTALHDPDQRRSPEDATWKAAHSGAARKEARHQTPAGGSAPSSRGPRESDWKSILSGFSSDQVDESVWASGPGGTLAGSAPTRLALGFEISELRRTGFGNFETHPIRRSKLTGRTDLVVTLRPLMEGARSNWIKGNVSWSNIANNSNTRAYAQGQAAWFAQLYGLSAISSNHLITNDDSVVLDWFTSPLLWHLFDQARSLGIELVGASRGLSIHRGEEGSTECDVVAVSDGLEARSLITIDGESFDQGFCGPIDDHGFYGISTSGGTSLVLAPAEPRTNHDVVQMLRRWEPVTISHDQVHDFFTDFYPKLAYATSVASSDDSVALPVLVPPDLALTVTYGDRGAHLAWEWHYHHPMQTFPVHRGHLPDRDRSIEHEDGVLAKLSSAVAATSMPLTLPSEIRRAGTVDLDGLQTAVFADKLLPVLTDIDHLEVHEIGDRPAYREVTEAPLVSMSTDEAEDSDWFDIRFHIMIAGQQVRFADLFVALAQGAAMMVLPDGSYFSLDAPFFDKFRRMLAESDVIADWQPDSPRLSRYHMDLWAEFDGLVDESTAAASWRRSVEALSHLGEIPALDVPDGVEATLRPYQQEGFSWLAALWSSGLGGILADDMGLGKTLQALSLFTHIKNTSVNASPILVVAPTSVMSTWRAEAEKFTPGLRVATISATEKKRKTTLAEEIEDADLVITSYAILRLDAQAFRSIEWDTFVLDEAQFVKNRTAKVHTAAKAVQARFRLAITGTPMENSLTDLWSLYSITSPGLLPGIEKFRREIVSPIESGESPDGMALLRRRIRPFMKRRNKELVAADLPPKQEQVLSVELSTKHRDLYNTILQKERKKLLGLINDMDRNRFAIFRSLTLLRMLAIDPFLIDERYESIGSSKLSALFSHLDDVVAEGHRTIIFSQFTSFLSRVGEQLEHRNIDYCYLDGSTRNRGAVIDDFRAGDAPVFLISLKAGGFGLTLTEADYVFLLDPWWNPAVEAQAIDRAHRIGQTKNVMVYRMVAEKTIEEKVLALQEKKAQLFDSLVNEGEGFSSTITGEDIRGLLDG</sequence>
<dbReference type="InterPro" id="IPR000330">
    <property type="entry name" value="SNF2_N"/>
</dbReference>
<keyword evidence="8" id="KW-1185">Reference proteome</keyword>
<dbReference type="InterPro" id="IPR038718">
    <property type="entry name" value="SNF2-like_sf"/>
</dbReference>